<dbReference type="GO" id="GO:1990281">
    <property type="term" value="C:efflux pump complex"/>
    <property type="evidence" value="ECO:0007669"/>
    <property type="project" value="TreeGrafter"/>
</dbReference>
<evidence type="ECO:0000256" key="6">
    <source>
        <dbReference type="ARBA" id="ARBA00023136"/>
    </source>
</evidence>
<accession>A0A918JWJ0</accession>
<evidence type="ECO:0000313" key="9">
    <source>
        <dbReference type="Proteomes" id="UP000601108"/>
    </source>
</evidence>
<dbReference type="Gene3D" id="1.20.1600.10">
    <property type="entry name" value="Outer membrane efflux proteins (OEP)"/>
    <property type="match status" value="1"/>
</dbReference>
<keyword evidence="4" id="KW-1134">Transmembrane beta strand</keyword>
<sequence length="519" mass="58300">MQDIDLTTENNKLKQMKLIVKDIRKFSSQSDALNFGGMKIKILTLLIILFGVLEGKAQEKKWTLQECVEYALENNISIKQSALDLEFASIDRMDAIGNFLPSLNASASNFWSSGLVTDPITNTNSTQTFRSSNYSVNVGVTIFNGLRNIKTFQRARLSKLLSQYSLGKSKDDIALFVANSYLQVLLNKESLKVIEKQHEITLEQLKRTQDLVDAGVLPQGDLLEIEATSADELTRIVQAENSVQIALISLAQTLLIKDYESFDIIEQEYLVPGAEIMDKPIDQVIAQARESRYEVQIAEQNKLIAEKDLEIARGAYYPTLSGSFGYSTRESDAKSFSRVLDENNPILTQNIGTVEGTGQNVINQSPNFLLLEQNPNPFFDQLSNNDGISYGLSLSVPIFNGFSARNAVKRSKINVKRTEFQLEKAKLDLDSNVYQAYLDAKGSAEAYEAAQVSVKAQERAYEYAKDRYDVGLTNAFDFSQSKFRLENAQSKVVQNKFDYIFKLKVLELYFGIKIADIKL</sequence>
<dbReference type="Proteomes" id="UP000601108">
    <property type="component" value="Unassembled WGS sequence"/>
</dbReference>
<evidence type="ECO:0000256" key="4">
    <source>
        <dbReference type="ARBA" id="ARBA00022452"/>
    </source>
</evidence>
<gene>
    <name evidence="8" type="ORF">GCM10007384_14290</name>
</gene>
<evidence type="ECO:0000256" key="2">
    <source>
        <dbReference type="ARBA" id="ARBA00007613"/>
    </source>
</evidence>
<evidence type="ECO:0000256" key="3">
    <source>
        <dbReference type="ARBA" id="ARBA00022448"/>
    </source>
</evidence>
<comment type="subcellular location">
    <subcellularLocation>
        <location evidence="1">Cell outer membrane</location>
    </subcellularLocation>
</comment>
<dbReference type="PANTHER" id="PTHR30026:SF20">
    <property type="entry name" value="OUTER MEMBRANE PROTEIN TOLC"/>
    <property type="match status" value="1"/>
</dbReference>
<dbReference type="GO" id="GO:0015288">
    <property type="term" value="F:porin activity"/>
    <property type="evidence" value="ECO:0007669"/>
    <property type="project" value="TreeGrafter"/>
</dbReference>
<keyword evidence="5" id="KW-0812">Transmembrane</keyword>
<keyword evidence="3" id="KW-0813">Transport</keyword>
<dbReference type="Pfam" id="PF02321">
    <property type="entry name" value="OEP"/>
    <property type="match status" value="2"/>
</dbReference>
<keyword evidence="7" id="KW-0998">Cell outer membrane</keyword>
<evidence type="ECO:0000256" key="5">
    <source>
        <dbReference type="ARBA" id="ARBA00022692"/>
    </source>
</evidence>
<keyword evidence="6" id="KW-0472">Membrane</keyword>
<dbReference type="InterPro" id="IPR051906">
    <property type="entry name" value="TolC-like"/>
</dbReference>
<dbReference type="InterPro" id="IPR003423">
    <property type="entry name" value="OMP_efflux"/>
</dbReference>
<organism evidence="8 9">
    <name type="scientific">Aquimarina muelleri</name>
    <dbReference type="NCBI Taxonomy" id="279356"/>
    <lineage>
        <taxon>Bacteria</taxon>
        <taxon>Pseudomonadati</taxon>
        <taxon>Bacteroidota</taxon>
        <taxon>Flavobacteriia</taxon>
        <taxon>Flavobacteriales</taxon>
        <taxon>Flavobacteriaceae</taxon>
        <taxon>Aquimarina</taxon>
    </lineage>
</organism>
<evidence type="ECO:0000256" key="1">
    <source>
        <dbReference type="ARBA" id="ARBA00004442"/>
    </source>
</evidence>
<protein>
    <submittedName>
        <fullName evidence="8">Transporter</fullName>
    </submittedName>
</protein>
<dbReference type="GO" id="GO:0009279">
    <property type="term" value="C:cell outer membrane"/>
    <property type="evidence" value="ECO:0007669"/>
    <property type="project" value="UniProtKB-SubCell"/>
</dbReference>
<name>A0A918JWJ0_9FLAO</name>
<dbReference type="PANTHER" id="PTHR30026">
    <property type="entry name" value="OUTER MEMBRANE PROTEIN TOLC"/>
    <property type="match status" value="1"/>
</dbReference>
<proteinExistence type="inferred from homology"/>
<evidence type="ECO:0000313" key="8">
    <source>
        <dbReference type="EMBL" id="GGX13847.1"/>
    </source>
</evidence>
<reference evidence="8 9" key="1">
    <citation type="journal article" date="2014" name="Int. J. Syst. Evol. Microbiol.">
        <title>Complete genome sequence of Corynebacterium casei LMG S-19264T (=DSM 44701T), isolated from a smear-ripened cheese.</title>
        <authorList>
            <consortium name="US DOE Joint Genome Institute (JGI-PGF)"/>
            <person name="Walter F."/>
            <person name="Albersmeier A."/>
            <person name="Kalinowski J."/>
            <person name="Ruckert C."/>
        </authorList>
    </citation>
    <scope>NUCLEOTIDE SEQUENCE [LARGE SCALE GENOMIC DNA]</scope>
    <source>
        <strain evidence="8 9">KCTC 12285</strain>
    </source>
</reference>
<evidence type="ECO:0000256" key="7">
    <source>
        <dbReference type="ARBA" id="ARBA00023237"/>
    </source>
</evidence>
<comment type="similarity">
    <text evidence="2">Belongs to the outer membrane factor (OMF) (TC 1.B.17) family.</text>
</comment>
<dbReference type="SUPFAM" id="SSF56954">
    <property type="entry name" value="Outer membrane efflux proteins (OEP)"/>
    <property type="match status" value="1"/>
</dbReference>
<keyword evidence="9" id="KW-1185">Reference proteome</keyword>
<dbReference type="AlphaFoldDB" id="A0A918JWJ0"/>
<dbReference type="EMBL" id="BMWS01000007">
    <property type="protein sequence ID" value="GGX13847.1"/>
    <property type="molecule type" value="Genomic_DNA"/>
</dbReference>
<dbReference type="GO" id="GO:0015562">
    <property type="term" value="F:efflux transmembrane transporter activity"/>
    <property type="evidence" value="ECO:0007669"/>
    <property type="project" value="InterPro"/>
</dbReference>
<comment type="caution">
    <text evidence="8">The sequence shown here is derived from an EMBL/GenBank/DDBJ whole genome shotgun (WGS) entry which is preliminary data.</text>
</comment>